<evidence type="ECO:0000313" key="1">
    <source>
        <dbReference type="EMBL" id="JAD82925.1"/>
    </source>
</evidence>
<reference evidence="1" key="2">
    <citation type="journal article" date="2015" name="Data Brief">
        <title>Shoot transcriptome of the giant reed, Arundo donax.</title>
        <authorList>
            <person name="Barrero R.A."/>
            <person name="Guerrero F.D."/>
            <person name="Moolhuijzen P."/>
            <person name="Goolsby J.A."/>
            <person name="Tidwell J."/>
            <person name="Bellgard S.E."/>
            <person name="Bellgard M.I."/>
        </authorList>
    </citation>
    <scope>NUCLEOTIDE SEQUENCE</scope>
    <source>
        <tissue evidence="1">Shoot tissue taken approximately 20 cm above the soil surface</tissue>
    </source>
</reference>
<dbReference type="AlphaFoldDB" id="A0A0A9DB84"/>
<name>A0A0A9DB84_ARUDO</name>
<proteinExistence type="predicted"/>
<dbReference type="EMBL" id="GBRH01214970">
    <property type="protein sequence ID" value="JAD82925.1"/>
    <property type="molecule type" value="Transcribed_RNA"/>
</dbReference>
<reference evidence="1" key="1">
    <citation type="submission" date="2014-09" db="EMBL/GenBank/DDBJ databases">
        <authorList>
            <person name="Magalhaes I.L.F."/>
            <person name="Oliveira U."/>
            <person name="Santos F.R."/>
            <person name="Vidigal T.H.D.A."/>
            <person name="Brescovit A.D."/>
            <person name="Santos A.J."/>
        </authorList>
    </citation>
    <scope>NUCLEOTIDE SEQUENCE</scope>
    <source>
        <tissue evidence="1">Shoot tissue taken approximately 20 cm above the soil surface</tissue>
    </source>
</reference>
<sequence length="90" mass="10203">MKDGSTMGCLHSIGSDLIPESYQSCSRMCQCRAGKKLQQWIRIKAGLPQVCVSWLCLFVLWRVECLDRESKGPSLVLMRCNLPRTNDLGR</sequence>
<organism evidence="1">
    <name type="scientific">Arundo donax</name>
    <name type="common">Giant reed</name>
    <name type="synonym">Donax arundinaceus</name>
    <dbReference type="NCBI Taxonomy" id="35708"/>
    <lineage>
        <taxon>Eukaryota</taxon>
        <taxon>Viridiplantae</taxon>
        <taxon>Streptophyta</taxon>
        <taxon>Embryophyta</taxon>
        <taxon>Tracheophyta</taxon>
        <taxon>Spermatophyta</taxon>
        <taxon>Magnoliopsida</taxon>
        <taxon>Liliopsida</taxon>
        <taxon>Poales</taxon>
        <taxon>Poaceae</taxon>
        <taxon>PACMAD clade</taxon>
        <taxon>Arundinoideae</taxon>
        <taxon>Arundineae</taxon>
        <taxon>Arundo</taxon>
    </lineage>
</organism>
<accession>A0A0A9DB84</accession>
<protein>
    <submittedName>
        <fullName evidence="1">Uncharacterized protein</fullName>
    </submittedName>
</protein>